<proteinExistence type="predicted"/>
<name>A0ABU2J899_9ACTN</name>
<protein>
    <submittedName>
        <fullName evidence="1">Uncharacterized protein</fullName>
    </submittedName>
</protein>
<organism evidence="1 2">
    <name type="scientific">Jatrophihabitans lederbergiae</name>
    <dbReference type="NCBI Taxonomy" id="3075547"/>
    <lineage>
        <taxon>Bacteria</taxon>
        <taxon>Bacillati</taxon>
        <taxon>Actinomycetota</taxon>
        <taxon>Actinomycetes</taxon>
        <taxon>Jatrophihabitantales</taxon>
        <taxon>Jatrophihabitantaceae</taxon>
        <taxon>Jatrophihabitans</taxon>
    </lineage>
</organism>
<gene>
    <name evidence="1" type="ORF">RM423_05570</name>
</gene>
<comment type="caution">
    <text evidence="1">The sequence shown here is derived from an EMBL/GenBank/DDBJ whole genome shotgun (WGS) entry which is preliminary data.</text>
</comment>
<dbReference type="RefSeq" id="WP_311422016.1">
    <property type="nucleotide sequence ID" value="NZ_JAVREH010000005.1"/>
</dbReference>
<evidence type="ECO:0000313" key="1">
    <source>
        <dbReference type="EMBL" id="MDT0260859.1"/>
    </source>
</evidence>
<reference evidence="2" key="1">
    <citation type="submission" date="2023-07" db="EMBL/GenBank/DDBJ databases">
        <title>30 novel species of actinomycetes from the DSMZ collection.</title>
        <authorList>
            <person name="Nouioui I."/>
        </authorList>
    </citation>
    <scope>NUCLEOTIDE SEQUENCE [LARGE SCALE GENOMIC DNA]</scope>
    <source>
        <strain evidence="2">DSM 44399</strain>
    </source>
</reference>
<dbReference type="PANTHER" id="PTHR47547">
    <property type="match status" value="1"/>
</dbReference>
<keyword evidence="2" id="KW-1185">Reference proteome</keyword>
<dbReference type="InterPro" id="IPR052962">
    <property type="entry name" value="AA_Transporter_AGT"/>
</dbReference>
<dbReference type="EMBL" id="JAVREH010000005">
    <property type="protein sequence ID" value="MDT0260859.1"/>
    <property type="molecule type" value="Genomic_DNA"/>
</dbReference>
<sequence length="80" mass="8613">MLTRPPSAGWCKTSNATVISFGSGPLVLAALRRTMPDRERPFRVRGGDAIPLLAFYNANMIVYWQNESAEEEAGVAGTGA</sequence>
<evidence type="ECO:0000313" key="2">
    <source>
        <dbReference type="Proteomes" id="UP001183176"/>
    </source>
</evidence>
<accession>A0ABU2J899</accession>
<dbReference type="Proteomes" id="UP001183176">
    <property type="component" value="Unassembled WGS sequence"/>
</dbReference>
<dbReference type="PANTHER" id="PTHR47547:SF1">
    <property type="entry name" value="ASPARTATE-PROTON SYMPORTER"/>
    <property type="match status" value="1"/>
</dbReference>